<name>A0ABZ2MJH6_9MICO</name>
<dbReference type="NCBIfam" id="NF033206">
    <property type="entry name" value="ScyE_fam"/>
    <property type="match status" value="1"/>
</dbReference>
<feature type="region of interest" description="Disordered" evidence="1">
    <location>
        <begin position="1"/>
        <end position="21"/>
    </location>
</feature>
<evidence type="ECO:0000313" key="3">
    <source>
        <dbReference type="Proteomes" id="UP001382727"/>
    </source>
</evidence>
<dbReference type="EMBL" id="CP144913">
    <property type="protein sequence ID" value="WXB77212.1"/>
    <property type="molecule type" value="Genomic_DNA"/>
</dbReference>
<sequence length="363" mass="37902">MTVAGPAHAASDHSAGSQQPEVVASGLAGPLSVDVGNALDVYVTQNFAGLLSTVDQRGRVSTVHELGLPPDAGELTGVAYRGRFTYHIETDYSGAQGPVSHIIRTSRTGERTVVSDDLWAYEVANNPDGDRTYGFTDLDAPCAAELQAFQEGLPPERELPPLAEYSGIVESHAYQLDVRRGTIYVADAAANAVLAVDESTGDITTVSVLPATPIEFTADVNDGLEGELGLDLPDCLVGNEYTPEPVPTDVQADVRGDLYVSTLEGAAGEMAPLSKVYRVNRSTGSASTIAGGMFGATGLAVDNSGDIFVAELFGGKVSMIKRGGSRAETVFAADSPADVALRGRTIFATTGVFGDGALVKYRR</sequence>
<gene>
    <name evidence="2" type="ORF">V1351_03880</name>
</gene>
<dbReference type="Gene3D" id="2.120.10.30">
    <property type="entry name" value="TolB, C-terminal domain"/>
    <property type="match status" value="1"/>
</dbReference>
<organism evidence="2 3">
    <name type="scientific">Janibacter alittae</name>
    <dbReference type="NCBI Taxonomy" id="3115209"/>
    <lineage>
        <taxon>Bacteria</taxon>
        <taxon>Bacillati</taxon>
        <taxon>Actinomycetota</taxon>
        <taxon>Actinomycetes</taxon>
        <taxon>Micrococcales</taxon>
        <taxon>Intrasporangiaceae</taxon>
        <taxon>Janibacter</taxon>
    </lineage>
</organism>
<dbReference type="InterPro" id="IPR011042">
    <property type="entry name" value="6-blade_b-propeller_TolB-like"/>
</dbReference>
<protein>
    <submittedName>
        <fullName evidence="2">ScyD/ScyE family protein</fullName>
    </submittedName>
</protein>
<accession>A0ABZ2MJH6</accession>
<dbReference type="Proteomes" id="UP001382727">
    <property type="component" value="Chromosome"/>
</dbReference>
<evidence type="ECO:0000313" key="2">
    <source>
        <dbReference type="EMBL" id="WXB77212.1"/>
    </source>
</evidence>
<proteinExistence type="predicted"/>
<reference evidence="2 3" key="1">
    <citation type="submission" date="2024-02" db="EMBL/GenBank/DDBJ databases">
        <title>Janibacter sp. nov., isolated from gut of marine sandworm.</title>
        <authorList>
            <person name="Kim B."/>
            <person name="Jun M.O."/>
            <person name="Shin N.-R."/>
        </authorList>
    </citation>
    <scope>NUCLEOTIDE SEQUENCE [LARGE SCALE GENOMIC DNA]</scope>
    <source>
        <strain evidence="2 3">A1S7</strain>
    </source>
</reference>
<evidence type="ECO:0000256" key="1">
    <source>
        <dbReference type="SAM" id="MobiDB-lite"/>
    </source>
</evidence>
<keyword evidence="3" id="KW-1185">Reference proteome</keyword>
<dbReference type="SUPFAM" id="SSF63829">
    <property type="entry name" value="Calcium-dependent phosphotriesterase"/>
    <property type="match status" value="1"/>
</dbReference>
<dbReference type="RefSeq" id="WP_338750892.1">
    <property type="nucleotide sequence ID" value="NZ_CP144913.1"/>
</dbReference>
<dbReference type="InterPro" id="IPR048031">
    <property type="entry name" value="ScyD/ScyE-like"/>
</dbReference>